<comment type="similarity">
    <text evidence="2">Belongs to the pseudouridine synthase TruB family.</text>
</comment>
<dbReference type="GO" id="GO:0005840">
    <property type="term" value="C:ribosome"/>
    <property type="evidence" value="ECO:0007669"/>
    <property type="project" value="UniProtKB-KW"/>
</dbReference>
<dbReference type="Pfam" id="PF01509">
    <property type="entry name" value="TruB_N"/>
    <property type="match status" value="1"/>
</dbReference>
<evidence type="ECO:0000259" key="8">
    <source>
        <dbReference type="Pfam" id="PF01509"/>
    </source>
</evidence>
<comment type="similarity">
    <text evidence="1">Belongs to the universal ribosomal protein uS15 family.</text>
</comment>
<evidence type="ECO:0000256" key="1">
    <source>
        <dbReference type="ARBA" id="ARBA00008434"/>
    </source>
</evidence>
<evidence type="ECO:0000313" key="10">
    <source>
        <dbReference type="Proteomes" id="UP001151699"/>
    </source>
</evidence>
<dbReference type="PANTHER" id="PTHR13767:SF2">
    <property type="entry name" value="PSEUDOURIDYLATE SYNTHASE TRUB1"/>
    <property type="match status" value="1"/>
</dbReference>
<dbReference type="Proteomes" id="UP001151699">
    <property type="component" value="Chromosome A"/>
</dbReference>
<keyword evidence="4" id="KW-0819">tRNA processing</keyword>
<dbReference type="HAMAP" id="MF_01343_B">
    <property type="entry name" value="Ribosomal_uS15_B"/>
    <property type="match status" value="1"/>
</dbReference>
<dbReference type="EMBL" id="WJQU01000001">
    <property type="protein sequence ID" value="KAJ6644809.1"/>
    <property type="molecule type" value="Genomic_DNA"/>
</dbReference>
<dbReference type="FunFam" id="1.10.287.10:FF:000002">
    <property type="entry name" value="30S ribosomal protein S15"/>
    <property type="match status" value="1"/>
</dbReference>
<feature type="domain" description="Pseudouridine synthase II N-terminal" evidence="8">
    <location>
        <begin position="39"/>
        <end position="191"/>
    </location>
</feature>
<dbReference type="OrthoDB" id="8248391at2759"/>
<accession>A0A9Q0N8R5</accession>
<dbReference type="AlphaFoldDB" id="A0A9Q0N8R5"/>
<keyword evidence="5" id="KW-0689">Ribosomal protein</keyword>
<dbReference type="HAMAP" id="MF_01080">
    <property type="entry name" value="TruB_bact"/>
    <property type="match status" value="1"/>
</dbReference>
<dbReference type="NCBIfam" id="TIGR00952">
    <property type="entry name" value="S15_bact"/>
    <property type="match status" value="1"/>
</dbReference>
<dbReference type="GO" id="GO:0160148">
    <property type="term" value="F:tRNA pseudouridine(55) synthase activity"/>
    <property type="evidence" value="ECO:0007669"/>
    <property type="project" value="UniProtKB-EC"/>
</dbReference>
<dbReference type="GO" id="GO:0006400">
    <property type="term" value="P:tRNA modification"/>
    <property type="evidence" value="ECO:0007669"/>
    <property type="project" value="TreeGrafter"/>
</dbReference>
<dbReference type="SUPFAM" id="SSF55120">
    <property type="entry name" value="Pseudouridine synthase"/>
    <property type="match status" value="1"/>
</dbReference>
<name>A0A9Q0N8R5_9DIPT</name>
<protein>
    <recommendedName>
        <fullName evidence="3">tRNA pseudouridine(55) synthase</fullName>
        <ecNumber evidence="3">5.4.99.25</ecNumber>
    </recommendedName>
</protein>
<dbReference type="GO" id="GO:0003735">
    <property type="term" value="F:structural constituent of ribosome"/>
    <property type="evidence" value="ECO:0007669"/>
    <property type="project" value="InterPro"/>
</dbReference>
<dbReference type="CDD" id="cd02573">
    <property type="entry name" value="PseudoU_synth_EcTruB"/>
    <property type="match status" value="1"/>
</dbReference>
<dbReference type="SMART" id="SM01387">
    <property type="entry name" value="Ribosomal_S15"/>
    <property type="match status" value="1"/>
</dbReference>
<dbReference type="Gene3D" id="6.10.250.3130">
    <property type="match status" value="1"/>
</dbReference>
<evidence type="ECO:0000313" key="9">
    <source>
        <dbReference type="EMBL" id="KAJ6644809.1"/>
    </source>
</evidence>
<gene>
    <name evidence="9" type="primary">truB</name>
    <name evidence="9" type="ORF">Bhyg_00004</name>
</gene>
<keyword evidence="10" id="KW-1185">Reference proteome</keyword>
<evidence type="ECO:0000256" key="6">
    <source>
        <dbReference type="ARBA" id="ARBA00023235"/>
    </source>
</evidence>
<dbReference type="GO" id="GO:1990481">
    <property type="term" value="P:mRNA pseudouridine synthesis"/>
    <property type="evidence" value="ECO:0007669"/>
    <property type="project" value="TreeGrafter"/>
</dbReference>
<dbReference type="InterPro" id="IPR020103">
    <property type="entry name" value="PsdUridine_synth_cat_dom_sf"/>
</dbReference>
<dbReference type="PROSITE" id="PS00362">
    <property type="entry name" value="RIBOSOMAL_S15"/>
    <property type="match status" value="1"/>
</dbReference>
<dbReference type="GO" id="GO:0003723">
    <property type="term" value="F:RNA binding"/>
    <property type="evidence" value="ECO:0007669"/>
    <property type="project" value="InterPro"/>
</dbReference>
<evidence type="ECO:0000256" key="7">
    <source>
        <dbReference type="ARBA" id="ARBA00023274"/>
    </source>
</evidence>
<dbReference type="EC" id="5.4.99.25" evidence="3"/>
<reference evidence="9" key="1">
    <citation type="submission" date="2022-07" db="EMBL/GenBank/DDBJ databases">
        <authorList>
            <person name="Trinca V."/>
            <person name="Uliana J.V.C."/>
            <person name="Torres T.T."/>
            <person name="Ward R.J."/>
            <person name="Monesi N."/>
        </authorList>
    </citation>
    <scope>NUCLEOTIDE SEQUENCE</scope>
    <source>
        <strain evidence="9">HSMRA1968</strain>
        <tissue evidence="9">Whole embryos</tissue>
    </source>
</reference>
<dbReference type="InterPro" id="IPR002501">
    <property type="entry name" value="PsdUridine_synth_N"/>
</dbReference>
<dbReference type="InterPro" id="IPR000589">
    <property type="entry name" value="Ribosomal_uS15"/>
</dbReference>
<dbReference type="Gene3D" id="3.30.2350.10">
    <property type="entry name" value="Pseudouridine synthase"/>
    <property type="match status" value="1"/>
</dbReference>
<keyword evidence="6" id="KW-0413">Isomerase</keyword>
<dbReference type="Gene3D" id="1.10.287.10">
    <property type="entry name" value="S15/NS1, RNA-binding"/>
    <property type="match status" value="1"/>
</dbReference>
<dbReference type="InterPro" id="IPR014780">
    <property type="entry name" value="tRNA_psdUridine_synth_TruB"/>
</dbReference>
<evidence type="ECO:0000256" key="4">
    <source>
        <dbReference type="ARBA" id="ARBA00022694"/>
    </source>
</evidence>
<sequence>MVINEANIKSPTTAIHYNFWLNLYKPKGISSAKLVSIVKKVFPTHKVGHCGTLDVEAEGVLPIAVGEATKLVRVLVDTKKTYIFTIQFGKKTDTADSSGKVLMSTDMIPNYEQCVSICKNFTGILAQYPPAFSAIKVNGVRSYKLARQNSRKELPILAPRNITIYKLECLNFNPLKREATYKAECSKGTYIRTLGEDIALSLQSLAFVVELRRSKVGLFTASDAIKLIELDLTNQEIIRELLIINSIKIEAVLDGILVLDVTLEQATKIVYGQKCYFDHLNDTDLIWIRCNGKLLAIERKQQIIAQYAKSENDTGSDEVVCAILTERINNLTEHFKTNHKDFSSRRGLLMLVGRRRKLLNYIKKKSLSNYLAFINKLGIRK</sequence>
<organism evidence="9 10">
    <name type="scientific">Pseudolycoriella hygida</name>
    <dbReference type="NCBI Taxonomy" id="35572"/>
    <lineage>
        <taxon>Eukaryota</taxon>
        <taxon>Metazoa</taxon>
        <taxon>Ecdysozoa</taxon>
        <taxon>Arthropoda</taxon>
        <taxon>Hexapoda</taxon>
        <taxon>Insecta</taxon>
        <taxon>Pterygota</taxon>
        <taxon>Neoptera</taxon>
        <taxon>Endopterygota</taxon>
        <taxon>Diptera</taxon>
        <taxon>Nematocera</taxon>
        <taxon>Sciaroidea</taxon>
        <taxon>Sciaridae</taxon>
        <taxon>Pseudolycoriella</taxon>
    </lineage>
</organism>
<evidence type="ECO:0000256" key="3">
    <source>
        <dbReference type="ARBA" id="ARBA00012787"/>
    </source>
</evidence>
<dbReference type="Pfam" id="PF00312">
    <property type="entry name" value="Ribosomal_S15"/>
    <property type="match status" value="1"/>
</dbReference>
<dbReference type="InterPro" id="IPR009068">
    <property type="entry name" value="uS15_NS1_RNA-bd_sf"/>
</dbReference>
<keyword evidence="7" id="KW-0687">Ribonucleoprotein</keyword>
<dbReference type="PANTHER" id="PTHR13767">
    <property type="entry name" value="TRNA-PSEUDOURIDINE SYNTHASE"/>
    <property type="match status" value="1"/>
</dbReference>
<dbReference type="GO" id="GO:0006412">
    <property type="term" value="P:translation"/>
    <property type="evidence" value="ECO:0007669"/>
    <property type="project" value="InterPro"/>
</dbReference>
<dbReference type="InterPro" id="IPR005290">
    <property type="entry name" value="Ribosomal_uS15_bac-type"/>
</dbReference>
<dbReference type="GO" id="GO:1990904">
    <property type="term" value="C:ribonucleoprotein complex"/>
    <property type="evidence" value="ECO:0007669"/>
    <property type="project" value="UniProtKB-KW"/>
</dbReference>
<evidence type="ECO:0000256" key="5">
    <source>
        <dbReference type="ARBA" id="ARBA00022980"/>
    </source>
</evidence>
<proteinExistence type="inferred from homology"/>
<dbReference type="CDD" id="cd00353">
    <property type="entry name" value="Ribosomal_S15p_S13e"/>
    <property type="match status" value="1"/>
</dbReference>
<evidence type="ECO:0000256" key="2">
    <source>
        <dbReference type="ARBA" id="ARBA00008999"/>
    </source>
</evidence>
<dbReference type="NCBIfam" id="TIGR00431">
    <property type="entry name" value="TruB"/>
    <property type="match status" value="1"/>
</dbReference>
<dbReference type="GO" id="GO:0005737">
    <property type="term" value="C:cytoplasm"/>
    <property type="evidence" value="ECO:0007669"/>
    <property type="project" value="UniProtKB-ARBA"/>
</dbReference>
<dbReference type="SUPFAM" id="SSF47060">
    <property type="entry name" value="S15/NS1 RNA-binding domain"/>
    <property type="match status" value="1"/>
</dbReference>
<comment type="caution">
    <text evidence="9">The sequence shown here is derived from an EMBL/GenBank/DDBJ whole genome shotgun (WGS) entry which is preliminary data.</text>
</comment>